<keyword evidence="1" id="KW-0812">Transmembrane</keyword>
<keyword evidence="3" id="KW-1185">Reference proteome</keyword>
<gene>
    <name evidence="2" type="ORF">IEG06_05680</name>
</gene>
<dbReference type="RefSeq" id="WP_186439228.1">
    <property type="nucleotide sequence ID" value="NZ_JACXXH010000002.1"/>
</dbReference>
<sequence length="57" mass="6685">MKYIFTIGLIYVIYTITVNIKQNLKSNNKVVWLNIVGLLIMLAYFTRHVINIINDVE</sequence>
<feature type="transmembrane region" description="Helical" evidence="1">
    <location>
        <begin position="30"/>
        <end position="50"/>
    </location>
</feature>
<keyword evidence="1" id="KW-0472">Membrane</keyword>
<keyword evidence="1" id="KW-1133">Transmembrane helix</keyword>
<accession>A0ABR8LRV0</accession>
<dbReference type="EMBL" id="JACXXH010000002">
    <property type="protein sequence ID" value="MBD3862933.1"/>
    <property type="molecule type" value="Genomic_DNA"/>
</dbReference>
<dbReference type="Proteomes" id="UP000627521">
    <property type="component" value="Unassembled WGS sequence"/>
</dbReference>
<comment type="caution">
    <text evidence="2">The sequence shown here is derived from an EMBL/GenBank/DDBJ whole genome shotgun (WGS) entry which is preliminary data.</text>
</comment>
<evidence type="ECO:0000313" key="3">
    <source>
        <dbReference type="Proteomes" id="UP000627521"/>
    </source>
</evidence>
<evidence type="ECO:0000256" key="1">
    <source>
        <dbReference type="SAM" id="Phobius"/>
    </source>
</evidence>
<evidence type="ECO:0000313" key="2">
    <source>
        <dbReference type="EMBL" id="MBD3862933.1"/>
    </source>
</evidence>
<organism evidence="2 3">
    <name type="scientific">Olleya marilimosa</name>
    <dbReference type="NCBI Taxonomy" id="272164"/>
    <lineage>
        <taxon>Bacteria</taxon>
        <taxon>Pseudomonadati</taxon>
        <taxon>Bacteroidota</taxon>
        <taxon>Flavobacteriia</taxon>
        <taxon>Flavobacteriales</taxon>
        <taxon>Flavobacteriaceae</taxon>
    </lineage>
</organism>
<protein>
    <submittedName>
        <fullName evidence="2">Uncharacterized protein</fullName>
    </submittedName>
</protein>
<reference evidence="2 3" key="1">
    <citation type="submission" date="2020-09" db="EMBL/GenBank/DDBJ databases">
        <title>Bacillus nautilus sp. nov., Chryseoglobus crepusculi sp. nov, and Psychrobacter noctis sp. nov., isolated from deep-sea sponges from the equatorial Atlantic.</title>
        <authorList>
            <person name="Stennett H.L."/>
            <person name="Williams S.E."/>
        </authorList>
    </citation>
    <scope>NUCLEOTIDE SEQUENCE [LARGE SCALE GENOMIC DNA]</scope>
    <source>
        <strain evidence="2 3">28M-24</strain>
    </source>
</reference>
<proteinExistence type="predicted"/>
<name>A0ABR8LRV0_9FLAO</name>